<keyword evidence="2" id="KW-1185">Reference proteome</keyword>
<dbReference type="Proteomes" id="UP000050277">
    <property type="component" value="Unassembled WGS sequence"/>
</dbReference>
<name>A0A0P6XRF8_9CHLR</name>
<accession>A0A0P6XRF8</accession>
<evidence type="ECO:0000313" key="2">
    <source>
        <dbReference type="Proteomes" id="UP000050277"/>
    </source>
</evidence>
<comment type="caution">
    <text evidence="1">The sequence shown here is derived from an EMBL/GenBank/DDBJ whole genome shotgun (WGS) entry which is preliminary data.</text>
</comment>
<gene>
    <name evidence="1" type="ORF">SE18_19685</name>
</gene>
<dbReference type="AlphaFoldDB" id="A0A0P6XRF8"/>
<organism evidence="1 2">
    <name type="scientific">Herpetosiphon geysericola</name>
    <dbReference type="NCBI Taxonomy" id="70996"/>
    <lineage>
        <taxon>Bacteria</taxon>
        <taxon>Bacillati</taxon>
        <taxon>Chloroflexota</taxon>
        <taxon>Chloroflexia</taxon>
        <taxon>Herpetosiphonales</taxon>
        <taxon>Herpetosiphonaceae</taxon>
        <taxon>Herpetosiphon</taxon>
    </lineage>
</organism>
<dbReference type="EMBL" id="LGKP01000030">
    <property type="protein sequence ID" value="KPL83061.1"/>
    <property type="molecule type" value="Genomic_DNA"/>
</dbReference>
<reference evidence="1 2" key="1">
    <citation type="submission" date="2015-07" db="EMBL/GenBank/DDBJ databases">
        <title>Whole genome sequence of Herpetosiphon geysericola DSM 7119.</title>
        <authorList>
            <person name="Hemp J."/>
            <person name="Ward L.M."/>
            <person name="Pace L.A."/>
            <person name="Fischer W.W."/>
        </authorList>
    </citation>
    <scope>NUCLEOTIDE SEQUENCE [LARGE SCALE GENOMIC DNA]</scope>
    <source>
        <strain evidence="1 2">DSM 7119</strain>
    </source>
</reference>
<protein>
    <submittedName>
        <fullName evidence="1">Uncharacterized protein</fullName>
    </submittedName>
</protein>
<evidence type="ECO:0000313" key="1">
    <source>
        <dbReference type="EMBL" id="KPL83061.1"/>
    </source>
</evidence>
<sequence>MHQGIMIQFLWIPTSFGGSSHPPMVSMNTAIRWQHPWENRIRPIVRIKWSSLQYDQQTCEGTAHGFILDDSIMLNKKTSSDNRILMLQGQALVAVGIVLKSWLEE</sequence>
<proteinExistence type="predicted"/>